<organism evidence="2 3">
    <name type="scientific">endosymbiont of Riftia pachyptila</name>
    <name type="common">vent Ph05</name>
    <dbReference type="NCBI Taxonomy" id="1048808"/>
    <lineage>
        <taxon>Bacteria</taxon>
        <taxon>Pseudomonadati</taxon>
        <taxon>Pseudomonadota</taxon>
        <taxon>Gammaproteobacteria</taxon>
        <taxon>sulfur-oxidizing symbionts</taxon>
    </lineage>
</organism>
<feature type="transmembrane region" description="Helical" evidence="1">
    <location>
        <begin position="158"/>
        <end position="175"/>
    </location>
</feature>
<feature type="transmembrane region" description="Helical" evidence="1">
    <location>
        <begin position="181"/>
        <end position="201"/>
    </location>
</feature>
<dbReference type="EMBL" id="AFOC01000004">
    <property type="protein sequence ID" value="EGV52706.1"/>
    <property type="molecule type" value="Genomic_DNA"/>
</dbReference>
<dbReference type="AlphaFoldDB" id="G2D9P4"/>
<feature type="transmembrane region" description="Helical" evidence="1">
    <location>
        <begin position="208"/>
        <end position="229"/>
    </location>
</feature>
<name>G2D9P4_9GAMM</name>
<feature type="transmembrane region" description="Helical" evidence="1">
    <location>
        <begin position="109"/>
        <end position="127"/>
    </location>
</feature>
<proteinExistence type="predicted"/>
<gene>
    <name evidence="2" type="ORF">Rifp1Sym_ad00530</name>
</gene>
<comment type="caution">
    <text evidence="2">The sequence shown here is derived from an EMBL/GenBank/DDBJ whole genome shotgun (WGS) entry which is preliminary data.</text>
</comment>
<sequence length="350" mass="39374">MEVSVMEKQSHPEQLDAIYSMISRGQQSVRMDPHTLLIWGGAGGFLAIFTDLLITDARFPEQWSQALAVFLLVGGVLTTAGLFDYRFTRRLRWRQDRTLSFVQRQLTKVWWILMGLGVLMSVATLFYGGGYMIFAAWIFLVGLALVIHGLFSEQPLEWYGASMMLASVLLLALRVDYQLTQWLAAALFGVGLPLLGLILRYQPQMRRLMALSALVGWGLLVCLMAEAGYQMTRGSFDPQAEPIRLADFAVDQVRGEQIVSLPVGSPVPLYLIWEGNLLQSSELEPIPLRLSQPLEILMRDGVPEGHYRIGGGEWREISYNFRVPRLTIQALIDKETGPRIDTSLRVEIGE</sequence>
<reference evidence="2" key="1">
    <citation type="journal article" date="2011" name="ISME J.">
        <title>The endosymbionts of the deep-sea tubeworms Riftia pachyptila and Tevnia jerichonana share an identical physiology as revealed by proteogenomic analyses.</title>
        <authorList>
            <person name="Gardebrecht A."/>
            <person name="Markert S."/>
            <person name="Felbeck H."/>
            <person name="Thuermer A."/>
            <person name="Albrecht D."/>
            <person name="Wollherr A."/>
            <person name="Kabisch J."/>
            <person name="Lehmann R."/>
            <person name="Daniel R."/>
            <person name="Liesegang H."/>
            <person name="Hecker M."/>
            <person name="Sievert S.M."/>
            <person name="Schweder T."/>
        </authorList>
    </citation>
    <scope>NUCLEOTIDE SEQUENCE [LARGE SCALE GENOMIC DNA]</scope>
</reference>
<keyword evidence="3" id="KW-1185">Reference proteome</keyword>
<keyword evidence="1" id="KW-0812">Transmembrane</keyword>
<keyword evidence="1" id="KW-0472">Membrane</keyword>
<evidence type="ECO:0000313" key="2">
    <source>
        <dbReference type="EMBL" id="EGV52706.1"/>
    </source>
</evidence>
<feature type="transmembrane region" description="Helical" evidence="1">
    <location>
        <begin position="133"/>
        <end position="151"/>
    </location>
</feature>
<dbReference type="Proteomes" id="UP000004491">
    <property type="component" value="Unassembled WGS sequence"/>
</dbReference>
<evidence type="ECO:0008006" key="4">
    <source>
        <dbReference type="Google" id="ProtNLM"/>
    </source>
</evidence>
<keyword evidence="1" id="KW-1133">Transmembrane helix</keyword>
<protein>
    <recommendedName>
        <fullName evidence="4">Permease of the major facilitator superfamily</fullName>
    </recommendedName>
</protein>
<feature type="transmembrane region" description="Helical" evidence="1">
    <location>
        <begin position="66"/>
        <end position="88"/>
    </location>
</feature>
<accession>G2D9P4</accession>
<evidence type="ECO:0000256" key="1">
    <source>
        <dbReference type="SAM" id="Phobius"/>
    </source>
</evidence>
<feature type="transmembrane region" description="Helical" evidence="1">
    <location>
        <begin position="36"/>
        <end position="54"/>
    </location>
</feature>
<evidence type="ECO:0000313" key="3">
    <source>
        <dbReference type="Proteomes" id="UP000004491"/>
    </source>
</evidence>